<dbReference type="EMBL" id="AUXZ01000080">
    <property type="protein sequence ID" value="KZN49823.1"/>
    <property type="molecule type" value="Genomic_DNA"/>
</dbReference>
<sequence length="73" mass="8390">MIHKLLLLAVLITLLPACQSNRAIIKDIDAIHKQEKKALSSTIKKHIPRHLRRLANSLHGVIKMHSIIWHLCF</sequence>
<gene>
    <name evidence="2" type="ORF">N476_18695</name>
</gene>
<feature type="chain" id="PRO_5007885523" description="Lipoprotein" evidence="1">
    <location>
        <begin position="23"/>
        <end position="73"/>
    </location>
</feature>
<evidence type="ECO:0000313" key="3">
    <source>
        <dbReference type="Proteomes" id="UP000076503"/>
    </source>
</evidence>
<reference evidence="2 3" key="1">
    <citation type="submission" date="2013-07" db="EMBL/GenBank/DDBJ databases">
        <title>Comparative Genomic and Metabolomic Analysis of Twelve Strains of Pseudoalteromonas luteoviolacea.</title>
        <authorList>
            <person name="Vynne N.G."/>
            <person name="Mansson M."/>
            <person name="Gram L."/>
        </authorList>
    </citation>
    <scope>NUCLEOTIDE SEQUENCE [LARGE SCALE GENOMIC DNA]</scope>
    <source>
        <strain evidence="2 3">H33</strain>
    </source>
</reference>
<name>A0A167E047_9GAMM</name>
<evidence type="ECO:0000256" key="1">
    <source>
        <dbReference type="SAM" id="SignalP"/>
    </source>
</evidence>
<keyword evidence="1" id="KW-0732">Signal</keyword>
<dbReference type="PATRIC" id="fig|1365251.3.peg.3045"/>
<dbReference type="RefSeq" id="WP_081216498.1">
    <property type="nucleotide sequence ID" value="NZ_AUXZ01000080.1"/>
</dbReference>
<dbReference type="Proteomes" id="UP000076503">
    <property type="component" value="Unassembled WGS sequence"/>
</dbReference>
<organism evidence="2 3">
    <name type="scientific">Pseudoalteromonas luteoviolacea H33</name>
    <dbReference type="NCBI Taxonomy" id="1365251"/>
    <lineage>
        <taxon>Bacteria</taxon>
        <taxon>Pseudomonadati</taxon>
        <taxon>Pseudomonadota</taxon>
        <taxon>Gammaproteobacteria</taxon>
        <taxon>Alteromonadales</taxon>
        <taxon>Pseudoalteromonadaceae</taxon>
        <taxon>Pseudoalteromonas</taxon>
    </lineage>
</organism>
<accession>A0A167E047</accession>
<dbReference type="AlphaFoldDB" id="A0A167E047"/>
<feature type="signal peptide" evidence="1">
    <location>
        <begin position="1"/>
        <end position="22"/>
    </location>
</feature>
<proteinExistence type="predicted"/>
<protein>
    <recommendedName>
        <fullName evidence="4">Lipoprotein</fullName>
    </recommendedName>
</protein>
<evidence type="ECO:0000313" key="2">
    <source>
        <dbReference type="EMBL" id="KZN49823.1"/>
    </source>
</evidence>
<evidence type="ECO:0008006" key="4">
    <source>
        <dbReference type="Google" id="ProtNLM"/>
    </source>
</evidence>
<comment type="caution">
    <text evidence="2">The sequence shown here is derived from an EMBL/GenBank/DDBJ whole genome shotgun (WGS) entry which is preliminary data.</text>
</comment>